<protein>
    <recommendedName>
        <fullName evidence="3">alpha-L-fucosidase</fullName>
        <ecNumber evidence="3">3.2.1.51</ecNumber>
    </recommendedName>
</protein>
<dbReference type="PRINTS" id="PR00741">
    <property type="entry name" value="GLHYDRLASE29"/>
</dbReference>
<keyword evidence="5" id="KW-0378">Hydrolase</keyword>
<comment type="function">
    <text evidence="1">Alpha-L-fucosidase is responsible for hydrolyzing the alpha-1,6-linked fucose joined to the reducing-end N-acetylglucosamine of the carbohydrate moieties of glycoproteins.</text>
</comment>
<evidence type="ECO:0000256" key="5">
    <source>
        <dbReference type="ARBA" id="ARBA00022801"/>
    </source>
</evidence>
<dbReference type="InterPro" id="IPR000933">
    <property type="entry name" value="Glyco_hydro_29"/>
</dbReference>
<dbReference type="GO" id="GO:0006004">
    <property type="term" value="P:fucose metabolic process"/>
    <property type="evidence" value="ECO:0007669"/>
    <property type="project" value="InterPro"/>
</dbReference>
<dbReference type="GO" id="GO:0004560">
    <property type="term" value="F:alpha-L-fucosidase activity"/>
    <property type="evidence" value="ECO:0007669"/>
    <property type="project" value="InterPro"/>
</dbReference>
<dbReference type="InterPro" id="IPR017853">
    <property type="entry name" value="GH"/>
</dbReference>
<evidence type="ECO:0000313" key="9">
    <source>
        <dbReference type="Proteomes" id="UP000185628"/>
    </source>
</evidence>
<dbReference type="Proteomes" id="UP000185628">
    <property type="component" value="Unassembled WGS sequence"/>
</dbReference>
<keyword evidence="4" id="KW-0732">Signal</keyword>
<gene>
    <name evidence="8" type="ORF">BSZ39_09915</name>
</gene>
<dbReference type="InterPro" id="IPR057739">
    <property type="entry name" value="Glyco_hydro_29_N"/>
</dbReference>
<dbReference type="PANTHER" id="PTHR10030">
    <property type="entry name" value="ALPHA-L-FUCOSIDASE"/>
    <property type="match status" value="1"/>
</dbReference>
<evidence type="ECO:0000259" key="7">
    <source>
        <dbReference type="Pfam" id="PF01120"/>
    </source>
</evidence>
<feature type="domain" description="Glycoside hydrolase family 29 N-terminal" evidence="7">
    <location>
        <begin position="22"/>
        <end position="366"/>
    </location>
</feature>
<dbReference type="EC" id="3.2.1.51" evidence="3"/>
<organism evidence="8 9">
    <name type="scientific">Bowdeniella nasicola</name>
    <dbReference type="NCBI Taxonomy" id="208480"/>
    <lineage>
        <taxon>Bacteria</taxon>
        <taxon>Bacillati</taxon>
        <taxon>Actinomycetota</taxon>
        <taxon>Actinomycetes</taxon>
        <taxon>Actinomycetales</taxon>
        <taxon>Actinomycetaceae</taxon>
        <taxon>Bowdeniella</taxon>
    </lineage>
</organism>
<reference evidence="9" key="1">
    <citation type="submission" date="2016-12" db="EMBL/GenBank/DDBJ databases">
        <authorList>
            <person name="Meng X."/>
        </authorList>
    </citation>
    <scope>NUCLEOTIDE SEQUENCE [LARGE SCALE GENOMIC DNA]</scope>
    <source>
        <strain evidence="9">DSM 19116</strain>
    </source>
</reference>
<dbReference type="EMBL" id="MQVR01000066">
    <property type="protein sequence ID" value="OKL53363.1"/>
    <property type="molecule type" value="Genomic_DNA"/>
</dbReference>
<name>A0A1Q5Q0E9_9ACTO</name>
<evidence type="ECO:0000256" key="6">
    <source>
        <dbReference type="ARBA" id="ARBA00023295"/>
    </source>
</evidence>
<evidence type="ECO:0000256" key="4">
    <source>
        <dbReference type="ARBA" id="ARBA00022729"/>
    </source>
</evidence>
<dbReference type="SUPFAM" id="SSF51445">
    <property type="entry name" value="(Trans)glycosidases"/>
    <property type="match status" value="1"/>
</dbReference>
<dbReference type="SMART" id="SM00812">
    <property type="entry name" value="Alpha_L_fucos"/>
    <property type="match status" value="1"/>
</dbReference>
<dbReference type="Pfam" id="PF01120">
    <property type="entry name" value="Alpha_L_fucos"/>
    <property type="match status" value="1"/>
</dbReference>
<evidence type="ECO:0000256" key="2">
    <source>
        <dbReference type="ARBA" id="ARBA00007951"/>
    </source>
</evidence>
<evidence type="ECO:0000256" key="1">
    <source>
        <dbReference type="ARBA" id="ARBA00004071"/>
    </source>
</evidence>
<dbReference type="GO" id="GO:0005764">
    <property type="term" value="C:lysosome"/>
    <property type="evidence" value="ECO:0007669"/>
    <property type="project" value="TreeGrafter"/>
</dbReference>
<proteinExistence type="inferred from homology"/>
<dbReference type="RefSeq" id="WP_073717178.1">
    <property type="nucleotide sequence ID" value="NZ_MQVR01000066.1"/>
</dbReference>
<evidence type="ECO:0000313" key="8">
    <source>
        <dbReference type="EMBL" id="OKL53363.1"/>
    </source>
</evidence>
<dbReference type="OrthoDB" id="5526311at2"/>
<evidence type="ECO:0000256" key="3">
    <source>
        <dbReference type="ARBA" id="ARBA00012662"/>
    </source>
</evidence>
<dbReference type="PANTHER" id="PTHR10030:SF37">
    <property type="entry name" value="ALPHA-L-FUCOSIDASE-RELATED"/>
    <property type="match status" value="1"/>
</dbReference>
<keyword evidence="6" id="KW-0326">Glycosidase</keyword>
<dbReference type="InterPro" id="IPR016286">
    <property type="entry name" value="FUC_metazoa-typ"/>
</dbReference>
<comment type="caution">
    <text evidence="8">The sequence shown here is derived from an EMBL/GenBank/DDBJ whole genome shotgun (WGS) entry which is preliminary data.</text>
</comment>
<sequence length="459" mass="50719">MFNFEDRTGPRELAACVSYPEAVIPDWYRDAKLGFFIHLGLYSVPAWAYRPVGPYSESEPDPTPIELAYSHHRYAEWYGNTWRLPHSPCRRFHENTFGVGTHYEDFADSFTPRAEHLTALVDSLVAAGGRYIVPTTKHHDGYCLWDSATTGFTSVKRAAGLDVIDVIASATRAAGARLGLYFSGALDWHVSDFPAINSDTDLFAFRRNDPEFARYAAAQLSELIDRFSPDLLWNDIEWPDGGKGPDGFGLAGLLSDYYERFPEGVINDRWGIPHHGFLTREYSHVPEIMPNAWEATRGLGRSFGYNANEDPADRLSATDLIHLLLDVCAKGGNLLINVGPRADGSLDDYQAAVVASLGEWMSHYGELLYSTRPAPTFTSDSPGDLRFVTRPGEVIAFVRDRTATELRLPEFARASTGTWHVDGGVDDAVLAANGIVPIPPATTDTPLALVLKATTDHVH</sequence>
<dbReference type="Gene3D" id="3.20.20.80">
    <property type="entry name" value="Glycosidases"/>
    <property type="match status" value="1"/>
</dbReference>
<accession>A0A1Q5Q0E9</accession>
<keyword evidence="9" id="KW-1185">Reference proteome</keyword>
<dbReference type="AlphaFoldDB" id="A0A1Q5Q0E9"/>
<comment type="similarity">
    <text evidence="2">Belongs to the glycosyl hydrolase 29 family.</text>
</comment>
<dbReference type="GO" id="GO:0016139">
    <property type="term" value="P:glycoside catabolic process"/>
    <property type="evidence" value="ECO:0007669"/>
    <property type="project" value="TreeGrafter"/>
</dbReference>